<evidence type="ECO:0000259" key="5">
    <source>
        <dbReference type="PROSITE" id="PS50112"/>
    </source>
</evidence>
<dbReference type="PROSITE" id="PS50112">
    <property type="entry name" value="PAS"/>
    <property type="match status" value="1"/>
</dbReference>
<dbReference type="Pfam" id="PF00015">
    <property type="entry name" value="MCPsignal"/>
    <property type="match status" value="1"/>
</dbReference>
<dbReference type="CDD" id="cd06225">
    <property type="entry name" value="HAMP"/>
    <property type="match status" value="1"/>
</dbReference>
<evidence type="ECO:0000259" key="6">
    <source>
        <dbReference type="PROSITE" id="PS50885"/>
    </source>
</evidence>
<dbReference type="PROSITE" id="PS50111">
    <property type="entry name" value="CHEMOTAXIS_TRANSDUC_2"/>
    <property type="match status" value="1"/>
</dbReference>
<dbReference type="Gene3D" id="1.10.287.950">
    <property type="entry name" value="Methyl-accepting chemotaxis protein"/>
    <property type="match status" value="1"/>
</dbReference>
<evidence type="ECO:0000313" key="7">
    <source>
        <dbReference type="EMBL" id="NGZ86931.1"/>
    </source>
</evidence>
<accession>A0ABX0FQK8</accession>
<feature type="domain" description="HAMP" evidence="6">
    <location>
        <begin position="218"/>
        <end position="270"/>
    </location>
</feature>
<dbReference type="PANTHER" id="PTHR43531:SF14">
    <property type="entry name" value="METHYL-ACCEPTING CHEMOTAXIS PROTEIN I-RELATED"/>
    <property type="match status" value="1"/>
</dbReference>
<feature type="domain" description="Methyl-accepting transducer" evidence="4">
    <location>
        <begin position="275"/>
        <end position="504"/>
    </location>
</feature>
<sequence length="552" mass="58395">MRSSSTPQAAGRETVLEDGKPIVTTTDLKGRLTYANSTFIEASGYADQELSGRAQTSLYHPDMPAEVDADMLRTLLSGEPWRGLVKYSRNDGGFFWCIANATPVIERGQTTGYMSVCTKPKREQIQQAEQLYRTIKGGNPDGVRIVRGAEAARGWRRLSNALRDVTLAQRLTVCFGGLALLALSMASHAVLPYSDTALHAQALLMVLLALYGWRNLHQAVVAPIQASIQAARILAGGDLTTRMAVDRHDELGQLQAFVRQLNLNLASILVDIRGNFALSRSTTTMVRAANVDLSARTEAQASNLEQTSAHIGLITGTVSQTADNANTASGVASEATALAERTGVAVAQVVAAMNDISSSSRQIVDIISLIDGIAFQTNILSLNAAVEAARAGESGRGFAVVASEVRNLAQRSAAAAKDIKTLIDASAGKIQVGAGMASAAGQDMDAVIEAIGRVAVIMGEISDSTREQSSGVNQVKDAIMELDEVTRQNAQMVEEASAATGVLDLQAQAVSKALEVFKLPPQTGAKDKASVAVMAPRQARQSRAMAPLARRA</sequence>
<proteinExistence type="inferred from homology"/>
<dbReference type="InterPro" id="IPR035965">
    <property type="entry name" value="PAS-like_dom_sf"/>
</dbReference>
<name>A0ABX0FQK8_9BURK</name>
<dbReference type="RefSeq" id="WP_166106762.1">
    <property type="nucleotide sequence ID" value="NZ_JAADJT010000010.1"/>
</dbReference>
<dbReference type="CDD" id="cd00130">
    <property type="entry name" value="PAS"/>
    <property type="match status" value="1"/>
</dbReference>
<evidence type="ECO:0000256" key="3">
    <source>
        <dbReference type="PROSITE-ProRule" id="PRU00284"/>
    </source>
</evidence>
<dbReference type="PANTHER" id="PTHR43531">
    <property type="entry name" value="PROTEIN ICFG"/>
    <property type="match status" value="1"/>
</dbReference>
<dbReference type="InterPro" id="IPR003660">
    <property type="entry name" value="HAMP_dom"/>
</dbReference>
<dbReference type="SUPFAM" id="SSF58104">
    <property type="entry name" value="Methyl-accepting chemotaxis protein (MCP) signaling domain"/>
    <property type="match status" value="1"/>
</dbReference>
<keyword evidence="1" id="KW-0488">Methylation</keyword>
<dbReference type="Pfam" id="PF00672">
    <property type="entry name" value="HAMP"/>
    <property type="match status" value="1"/>
</dbReference>
<comment type="caution">
    <text evidence="7">The sequence shown here is derived from an EMBL/GenBank/DDBJ whole genome shotgun (WGS) entry which is preliminary data.</text>
</comment>
<gene>
    <name evidence="7" type="ORF">GW587_22030</name>
</gene>
<dbReference type="InterPro" id="IPR051310">
    <property type="entry name" value="MCP_chemotaxis"/>
</dbReference>
<dbReference type="NCBIfam" id="TIGR00229">
    <property type="entry name" value="sensory_box"/>
    <property type="match status" value="1"/>
</dbReference>
<dbReference type="SUPFAM" id="SSF55785">
    <property type="entry name" value="PYP-like sensor domain (PAS domain)"/>
    <property type="match status" value="1"/>
</dbReference>
<dbReference type="InterPro" id="IPR000014">
    <property type="entry name" value="PAS"/>
</dbReference>
<dbReference type="CDD" id="cd11386">
    <property type="entry name" value="MCP_signal"/>
    <property type="match status" value="1"/>
</dbReference>
<dbReference type="EMBL" id="JAADJT010000010">
    <property type="protein sequence ID" value="NGZ86931.1"/>
    <property type="molecule type" value="Genomic_DNA"/>
</dbReference>
<reference evidence="8" key="1">
    <citation type="submission" date="2023-07" db="EMBL/GenBank/DDBJ databases">
        <title>Duganella aceri sp. nov., isolated from tree sap.</title>
        <authorList>
            <person name="Kim I.S."/>
        </authorList>
    </citation>
    <scope>NUCLEOTIDE SEQUENCE [LARGE SCALE GENOMIC DNA]</scope>
    <source>
        <strain evidence="8">SAP-35</strain>
    </source>
</reference>
<dbReference type="PROSITE" id="PS50885">
    <property type="entry name" value="HAMP"/>
    <property type="match status" value="1"/>
</dbReference>
<dbReference type="InterPro" id="IPR004089">
    <property type="entry name" value="MCPsignal_dom"/>
</dbReference>
<protein>
    <submittedName>
        <fullName evidence="7">PAS domain S-box protein</fullName>
    </submittedName>
</protein>
<evidence type="ECO:0000256" key="2">
    <source>
        <dbReference type="ARBA" id="ARBA00029447"/>
    </source>
</evidence>
<feature type="domain" description="PAS" evidence="5">
    <location>
        <begin position="8"/>
        <end position="79"/>
    </location>
</feature>
<evidence type="ECO:0000259" key="4">
    <source>
        <dbReference type="PROSITE" id="PS50111"/>
    </source>
</evidence>
<evidence type="ECO:0000313" key="8">
    <source>
        <dbReference type="Proteomes" id="UP000666369"/>
    </source>
</evidence>
<keyword evidence="8" id="KW-1185">Reference proteome</keyword>
<keyword evidence="3" id="KW-0807">Transducer</keyword>
<comment type="similarity">
    <text evidence="2">Belongs to the methyl-accepting chemotaxis (MCP) protein family.</text>
</comment>
<dbReference type="Proteomes" id="UP000666369">
    <property type="component" value="Unassembled WGS sequence"/>
</dbReference>
<dbReference type="InterPro" id="IPR013767">
    <property type="entry name" value="PAS_fold"/>
</dbReference>
<organism evidence="7 8">
    <name type="scientific">Duganella aceris</name>
    <dbReference type="NCBI Taxonomy" id="2703883"/>
    <lineage>
        <taxon>Bacteria</taxon>
        <taxon>Pseudomonadati</taxon>
        <taxon>Pseudomonadota</taxon>
        <taxon>Betaproteobacteria</taxon>
        <taxon>Burkholderiales</taxon>
        <taxon>Oxalobacteraceae</taxon>
        <taxon>Telluria group</taxon>
        <taxon>Duganella</taxon>
    </lineage>
</organism>
<dbReference type="SMART" id="SM00283">
    <property type="entry name" value="MA"/>
    <property type="match status" value="1"/>
</dbReference>
<evidence type="ECO:0000256" key="1">
    <source>
        <dbReference type="ARBA" id="ARBA00022481"/>
    </source>
</evidence>
<dbReference type="Gene3D" id="3.30.450.20">
    <property type="entry name" value="PAS domain"/>
    <property type="match status" value="1"/>
</dbReference>
<dbReference type="Pfam" id="PF00989">
    <property type="entry name" value="PAS"/>
    <property type="match status" value="1"/>
</dbReference>